<organism evidence="5 6">
    <name type="scientific">Lecanosticta acicola</name>
    <dbReference type="NCBI Taxonomy" id="111012"/>
    <lineage>
        <taxon>Eukaryota</taxon>
        <taxon>Fungi</taxon>
        <taxon>Dikarya</taxon>
        <taxon>Ascomycota</taxon>
        <taxon>Pezizomycotina</taxon>
        <taxon>Dothideomycetes</taxon>
        <taxon>Dothideomycetidae</taxon>
        <taxon>Mycosphaerellales</taxon>
        <taxon>Mycosphaerellaceae</taxon>
        <taxon>Lecanosticta</taxon>
    </lineage>
</organism>
<evidence type="ECO:0000256" key="4">
    <source>
        <dbReference type="SAM" id="MobiDB-lite"/>
    </source>
</evidence>
<keyword evidence="6" id="KW-1185">Reference proteome</keyword>
<accession>A0AAI8Z0K0</accession>
<feature type="compositionally biased region" description="Basic and acidic residues" evidence="4">
    <location>
        <begin position="864"/>
        <end position="875"/>
    </location>
</feature>
<protein>
    <submittedName>
        <fullName evidence="5">Related to WD repeat-containing 44</fullName>
    </submittedName>
</protein>
<feature type="region of interest" description="Disordered" evidence="4">
    <location>
        <begin position="183"/>
        <end position="208"/>
    </location>
</feature>
<feature type="compositionally biased region" description="Polar residues" evidence="4">
    <location>
        <begin position="14"/>
        <end position="33"/>
    </location>
</feature>
<feature type="compositionally biased region" description="Acidic residues" evidence="4">
    <location>
        <begin position="190"/>
        <end position="199"/>
    </location>
</feature>
<dbReference type="Pfam" id="PF00400">
    <property type="entry name" value="WD40"/>
    <property type="match status" value="4"/>
</dbReference>
<gene>
    <name evidence="5" type="ORF">LECACI_7A005385</name>
</gene>
<proteinExistence type="predicted"/>
<dbReference type="InterPro" id="IPR036322">
    <property type="entry name" value="WD40_repeat_dom_sf"/>
</dbReference>
<dbReference type="InterPro" id="IPR001680">
    <property type="entry name" value="WD40_rpt"/>
</dbReference>
<keyword evidence="1 3" id="KW-0853">WD repeat</keyword>
<feature type="region of interest" description="Disordered" evidence="4">
    <location>
        <begin position="864"/>
        <end position="898"/>
    </location>
</feature>
<dbReference type="InterPro" id="IPR015943">
    <property type="entry name" value="WD40/YVTN_repeat-like_dom_sf"/>
</dbReference>
<feature type="compositionally biased region" description="Polar residues" evidence="4">
    <location>
        <begin position="804"/>
        <end position="820"/>
    </location>
</feature>
<dbReference type="Gene3D" id="2.130.10.10">
    <property type="entry name" value="YVTN repeat-like/Quinoprotein amine dehydrogenase"/>
    <property type="match status" value="1"/>
</dbReference>
<feature type="compositionally biased region" description="Basic and acidic residues" evidence="4">
    <location>
        <begin position="821"/>
        <end position="836"/>
    </location>
</feature>
<feature type="region of interest" description="Disordered" evidence="4">
    <location>
        <begin position="908"/>
        <end position="927"/>
    </location>
</feature>
<dbReference type="PROSITE" id="PS50294">
    <property type="entry name" value="WD_REPEATS_REGION"/>
    <property type="match status" value="2"/>
</dbReference>
<evidence type="ECO:0000256" key="2">
    <source>
        <dbReference type="ARBA" id="ARBA00022737"/>
    </source>
</evidence>
<feature type="region of interest" description="Disordered" evidence="4">
    <location>
        <begin position="624"/>
        <end position="666"/>
    </location>
</feature>
<reference evidence="5" key="1">
    <citation type="submission" date="2023-11" db="EMBL/GenBank/DDBJ databases">
        <authorList>
            <person name="Alioto T."/>
            <person name="Alioto T."/>
            <person name="Gomez Garrido J."/>
        </authorList>
    </citation>
    <scope>NUCLEOTIDE SEQUENCE</scope>
</reference>
<dbReference type="SUPFAM" id="SSF50978">
    <property type="entry name" value="WD40 repeat-like"/>
    <property type="match status" value="1"/>
</dbReference>
<evidence type="ECO:0000313" key="5">
    <source>
        <dbReference type="EMBL" id="CAK4030063.1"/>
    </source>
</evidence>
<dbReference type="PANTHER" id="PTHR14221:SF0">
    <property type="entry name" value="WD REPEAT-CONTAINING PROTEIN 44"/>
    <property type="match status" value="1"/>
</dbReference>
<keyword evidence="2" id="KW-0677">Repeat</keyword>
<evidence type="ECO:0000313" key="6">
    <source>
        <dbReference type="Proteomes" id="UP001296104"/>
    </source>
</evidence>
<dbReference type="PANTHER" id="PTHR14221">
    <property type="entry name" value="WD REPEAT DOMAIN 44"/>
    <property type="match status" value="1"/>
</dbReference>
<dbReference type="Proteomes" id="UP001296104">
    <property type="component" value="Unassembled WGS sequence"/>
</dbReference>
<feature type="repeat" description="WD" evidence="3">
    <location>
        <begin position="279"/>
        <end position="320"/>
    </location>
</feature>
<dbReference type="AlphaFoldDB" id="A0AAI8Z0K0"/>
<feature type="repeat" description="WD" evidence="3">
    <location>
        <begin position="353"/>
        <end position="393"/>
    </location>
</feature>
<feature type="compositionally biased region" description="Polar residues" evidence="4">
    <location>
        <begin position="750"/>
        <end position="775"/>
    </location>
</feature>
<feature type="compositionally biased region" description="Basic and acidic residues" evidence="4">
    <location>
        <begin position="82"/>
        <end position="93"/>
    </location>
</feature>
<feature type="compositionally biased region" description="Basic and acidic residues" evidence="4">
    <location>
        <begin position="127"/>
        <end position="139"/>
    </location>
</feature>
<dbReference type="InterPro" id="IPR040324">
    <property type="entry name" value="WDR44/Dgr2"/>
</dbReference>
<dbReference type="SMART" id="SM00320">
    <property type="entry name" value="WD40"/>
    <property type="match status" value="6"/>
</dbReference>
<sequence length="1128" mass="124462">MDHNRGDVPAITLTDASPAQSPTKDYSSTFSDSIHSRVLPARPGTPGSRSGHARNDSSSAWPSPGRLIRTLSSHAQAASGTQKDDANTAKHDSPPAIDPLSQHILTRTNAPLNLPSRPRTSDSGNAIRDDKQDRSREHSPAPAVQEPLTRTDTIESTNNATAVHRDLKKGVKAVSFLSRLMGSAKRKDAEEEPVDDESATSEGRPEGNDAEVFAQRMDNMGYSPRHPQPPAYIKVRAKFKKEKDFDRLFLAQELQGSRPLAPLERTTSANKLRRKSSATPSGDQTVWAMEFSRDGKYLAAAGADMIVRVWAVLSSAEDRQKHESQETNDYDGLDARAEHLSAPVFQSKPVREYSGHTSTVLDLSWSKNNFLLSSSMDKTVRLWHVTRADCLCTFKHTDFVPSISFHPKDDRFFLAGSLDAKLRLWSIPDKSVAYAAQLPEMITAVAFTPDGKFAMAGCLNGLCMFYETEGLKYQTQIHVRSTRGQNAKGSKITGIQAQYGASGDVKVLITSNDSRIRLYNFRDKSLELKFRGNENNCSQIRAKLSDDGRYVVCGSEDRKAYLWSLHQTHGEKRDRTPVEMFEAHNTITTAVCIAPTKTRQHLSRSEDPVYDLCNPPPVTLLSRAERAESRASSRPPTENGSIRTTPLDAEGTFQRPREPASYLSRSSHKAGNIIVTADYSGKIKVFRQDCAWTKRQRDESDRSSLFGKRSRGVSRTGSLATKASQRSLRDASRTSASTQAPSDRILSWRQGINSTGSINERGSVSSKDTSRSISPRKSLEQRGRRDKPGSVRSAHPLAADSMVRSPSPTKRDTSNNQEATSRSDVDDEAQSHRTRPEVVNPLSQEGDRSYVFWDKKWWQEQADQRRKMRESHDHLALPAPPGDTSPGHSSTDEDHEHDHLAVRPPLRQIPTDVNNHNAPSDNQTTIPASGKVIDVDLTNNHATLQHRYLNPASPIFSTAQGSFQRLPTGHVFQGHGYIPILEEFSPEGHILSTIQFATAVPHIIGADGEGGGFVSPAIPPTFSYRAFKQPWIGCPTTRPSVSAERIGPPDAPRGTAVYISWNGATEVEAWELYGGIETVSYIDTVKRTGFETVARISSVEFVRVKPVLRRGAPADCGQGVVSELAFVD</sequence>
<name>A0AAI8Z0K0_9PEZI</name>
<feature type="compositionally biased region" description="Polar residues" evidence="4">
    <location>
        <begin position="148"/>
        <end position="161"/>
    </location>
</feature>
<comment type="caution">
    <text evidence="5">The sequence shown here is derived from an EMBL/GenBank/DDBJ whole genome shotgun (WGS) entry which is preliminary data.</text>
</comment>
<feature type="region of interest" description="Disordered" evidence="4">
    <location>
        <begin position="1"/>
        <end position="161"/>
    </location>
</feature>
<dbReference type="PROSITE" id="PS50082">
    <property type="entry name" value="WD_REPEATS_2"/>
    <property type="match status" value="3"/>
</dbReference>
<evidence type="ECO:0000256" key="3">
    <source>
        <dbReference type="PROSITE-ProRule" id="PRU00221"/>
    </source>
</evidence>
<feature type="compositionally biased region" description="Polar residues" evidence="4">
    <location>
        <begin position="911"/>
        <end position="927"/>
    </location>
</feature>
<feature type="compositionally biased region" description="Polar residues" evidence="4">
    <location>
        <begin position="70"/>
        <end position="81"/>
    </location>
</feature>
<feature type="repeat" description="WD" evidence="3">
    <location>
        <begin position="393"/>
        <end position="435"/>
    </location>
</feature>
<feature type="region of interest" description="Disordered" evidence="4">
    <location>
        <begin position="692"/>
        <end position="842"/>
    </location>
</feature>
<feature type="compositionally biased region" description="Polar residues" evidence="4">
    <location>
        <begin position="635"/>
        <end position="644"/>
    </location>
</feature>
<feature type="compositionally biased region" description="Basic and acidic residues" evidence="4">
    <location>
        <begin position="777"/>
        <end position="789"/>
    </location>
</feature>
<feature type="compositionally biased region" description="Polar residues" evidence="4">
    <location>
        <begin position="713"/>
        <end position="726"/>
    </location>
</feature>
<dbReference type="EMBL" id="CAVMBE010000034">
    <property type="protein sequence ID" value="CAK4030063.1"/>
    <property type="molecule type" value="Genomic_DNA"/>
</dbReference>
<feature type="region of interest" description="Disordered" evidence="4">
    <location>
        <begin position="260"/>
        <end position="283"/>
    </location>
</feature>
<dbReference type="InterPro" id="IPR039535">
    <property type="entry name" value="ASST-like"/>
</dbReference>
<dbReference type="Pfam" id="PF14269">
    <property type="entry name" value="Arylsulfotran_2"/>
    <property type="match status" value="1"/>
</dbReference>
<evidence type="ECO:0000256" key="1">
    <source>
        <dbReference type="ARBA" id="ARBA00022574"/>
    </source>
</evidence>